<evidence type="ECO:0000313" key="7">
    <source>
        <dbReference type="EMBL" id="MFD1008979.1"/>
    </source>
</evidence>
<dbReference type="SMART" id="SM01230">
    <property type="entry name" value="Gln-synt_C"/>
    <property type="match status" value="1"/>
</dbReference>
<dbReference type="PANTHER" id="PTHR43785">
    <property type="entry name" value="GAMMA-GLUTAMYLPUTRESCINE SYNTHETASE"/>
    <property type="match status" value="1"/>
</dbReference>
<keyword evidence="3" id="KW-0067">ATP-binding</keyword>
<name>A0ABW3KJ34_9GAMM</name>
<evidence type="ECO:0000256" key="2">
    <source>
        <dbReference type="ARBA" id="ARBA00022741"/>
    </source>
</evidence>
<evidence type="ECO:0000256" key="4">
    <source>
        <dbReference type="PROSITE-ProRule" id="PRU01331"/>
    </source>
</evidence>
<evidence type="ECO:0000256" key="5">
    <source>
        <dbReference type="RuleBase" id="RU000384"/>
    </source>
</evidence>
<evidence type="ECO:0000313" key="8">
    <source>
        <dbReference type="Proteomes" id="UP001597048"/>
    </source>
</evidence>
<evidence type="ECO:0000259" key="6">
    <source>
        <dbReference type="PROSITE" id="PS51987"/>
    </source>
</evidence>
<evidence type="ECO:0000256" key="3">
    <source>
        <dbReference type="ARBA" id="ARBA00022840"/>
    </source>
</evidence>
<dbReference type="SUPFAM" id="SSF55931">
    <property type="entry name" value="Glutamine synthetase/guanido kinase"/>
    <property type="match status" value="1"/>
</dbReference>
<protein>
    <recommendedName>
        <fullName evidence="6">GS catalytic domain-containing protein</fullName>
    </recommendedName>
</protein>
<reference evidence="8" key="1">
    <citation type="journal article" date="2019" name="Int. J. Syst. Evol. Microbiol.">
        <title>The Global Catalogue of Microorganisms (GCM) 10K type strain sequencing project: providing services to taxonomists for standard genome sequencing and annotation.</title>
        <authorList>
            <consortium name="The Broad Institute Genomics Platform"/>
            <consortium name="The Broad Institute Genome Sequencing Center for Infectious Disease"/>
            <person name="Wu L."/>
            <person name="Ma J."/>
        </authorList>
    </citation>
    <scope>NUCLEOTIDE SEQUENCE [LARGE SCALE GENOMIC DNA]</scope>
    <source>
        <strain evidence="8">CCUG 60525</strain>
    </source>
</reference>
<dbReference type="InterPro" id="IPR008146">
    <property type="entry name" value="Gln_synth_cat_dom"/>
</dbReference>
<keyword evidence="8" id="KW-1185">Reference proteome</keyword>
<evidence type="ECO:0000256" key="1">
    <source>
        <dbReference type="ARBA" id="ARBA00022598"/>
    </source>
</evidence>
<keyword evidence="1" id="KW-0436">Ligase</keyword>
<dbReference type="PROSITE" id="PS51987">
    <property type="entry name" value="GS_CATALYTIC"/>
    <property type="match status" value="1"/>
</dbReference>
<sequence length="448" mass="49367">MTQSNGSLPQQPTLTSFVTTDLSGITRGRAMLETEAEQQLEKGCGWVPANSALTPFDIIADPNPWGSLGDLRLKPDPASLVKVNTLPDSQMTPLAYYHSDLVQTDGAPWPTCPRTLLKDVQRQYREEFGIELMVAFEHEFTLTTEQSTTTPSFSLRSLRKIDPFGSVLMRVLEEAGAEPETFLPEYGQHQYEVTCRPCSPVQAADRAVNIREISREVASNLGYGISYSPIQQPDGVGNGVHLHVSFKDLQGKPQMYDPERPHGLAPITGSWAAGVLRHMPALCAFTAPTAVSYLRLQPHRWSAAYTSLGDRNRETSLRICPLVTMGGGDPARQYNLEYRAMDATASPHLALATVLLAGLIGIREQLATPEISDADPETLSSAESARLGIHRLPSSLSQALSVLRDDTRLLEQLPTALVDTYLCMKEEEIRICDGLNPEQLCQRYSQVY</sequence>
<dbReference type="Proteomes" id="UP001597048">
    <property type="component" value="Unassembled WGS sequence"/>
</dbReference>
<feature type="domain" description="GS catalytic" evidence="6">
    <location>
        <begin position="113"/>
        <end position="448"/>
    </location>
</feature>
<gene>
    <name evidence="7" type="ORF">ACFQ1C_12540</name>
</gene>
<organism evidence="7 8">
    <name type="scientific">Oceanisphaera ostreae</name>
    <dbReference type="NCBI Taxonomy" id="914151"/>
    <lineage>
        <taxon>Bacteria</taxon>
        <taxon>Pseudomonadati</taxon>
        <taxon>Pseudomonadota</taxon>
        <taxon>Gammaproteobacteria</taxon>
        <taxon>Aeromonadales</taxon>
        <taxon>Aeromonadaceae</taxon>
        <taxon>Oceanisphaera</taxon>
    </lineage>
</organism>
<dbReference type="Gene3D" id="3.10.20.70">
    <property type="entry name" value="Glutamine synthetase, N-terminal domain"/>
    <property type="match status" value="1"/>
</dbReference>
<dbReference type="PANTHER" id="PTHR43785:SF12">
    <property type="entry name" value="TYPE-1 GLUTAMINE SYNTHETASE 2"/>
    <property type="match status" value="1"/>
</dbReference>
<comment type="caution">
    <text evidence="7">The sequence shown here is derived from an EMBL/GenBank/DDBJ whole genome shotgun (WGS) entry which is preliminary data.</text>
</comment>
<keyword evidence="2" id="KW-0547">Nucleotide-binding</keyword>
<dbReference type="EMBL" id="JBHTJS010000048">
    <property type="protein sequence ID" value="MFD1008979.1"/>
    <property type="molecule type" value="Genomic_DNA"/>
</dbReference>
<dbReference type="InterPro" id="IPR036651">
    <property type="entry name" value="Gln_synt_N_sf"/>
</dbReference>
<proteinExistence type="inferred from homology"/>
<accession>A0ABW3KJ34</accession>
<dbReference type="InterPro" id="IPR014746">
    <property type="entry name" value="Gln_synth/guanido_kin_cat_dom"/>
</dbReference>
<dbReference type="Pfam" id="PF00120">
    <property type="entry name" value="Gln-synt_C"/>
    <property type="match status" value="1"/>
</dbReference>
<dbReference type="Pfam" id="PF16952">
    <property type="entry name" value="Gln-synt_N_2"/>
    <property type="match status" value="1"/>
</dbReference>
<dbReference type="InterPro" id="IPR008147">
    <property type="entry name" value="Gln_synt_N"/>
</dbReference>
<dbReference type="Gene3D" id="3.30.590.10">
    <property type="entry name" value="Glutamine synthetase/guanido kinase, catalytic domain"/>
    <property type="match status" value="1"/>
</dbReference>
<dbReference type="RefSeq" id="WP_379558956.1">
    <property type="nucleotide sequence ID" value="NZ_JBHTJS010000048.1"/>
</dbReference>
<comment type="similarity">
    <text evidence="4 5">Belongs to the glutamine synthetase family.</text>
</comment>